<evidence type="ECO:0000313" key="13">
    <source>
        <dbReference type="EMBL" id="CAI8050117.1"/>
    </source>
</evidence>
<dbReference type="SMART" id="SM00320">
    <property type="entry name" value="WD40"/>
    <property type="match status" value="6"/>
</dbReference>
<dbReference type="InterPro" id="IPR059104">
    <property type="entry name" value="Beta-prop_EIPR1-like"/>
</dbReference>
<evidence type="ECO:0000256" key="11">
    <source>
        <dbReference type="PROSITE-ProRule" id="PRU00221"/>
    </source>
</evidence>
<dbReference type="EMBL" id="CASHTH010003834">
    <property type="protein sequence ID" value="CAI8050117.1"/>
    <property type="molecule type" value="Genomic_DNA"/>
</dbReference>
<dbReference type="Pfam" id="PF23609">
    <property type="entry name" value="Beta-prop_EIPR1"/>
    <property type="match status" value="1"/>
</dbReference>
<evidence type="ECO:0000256" key="2">
    <source>
        <dbReference type="ARBA" id="ARBA00004514"/>
    </source>
</evidence>
<dbReference type="GO" id="GO:0005829">
    <property type="term" value="C:cytosol"/>
    <property type="evidence" value="ECO:0007669"/>
    <property type="project" value="UniProtKB-SubCell"/>
</dbReference>
<keyword evidence="14" id="KW-1185">Reference proteome</keyword>
<dbReference type="PANTHER" id="PTHR46027:SF1">
    <property type="entry name" value="PEROXISOMAL TARGETING SIGNAL 2 RECEPTOR"/>
    <property type="match status" value="1"/>
</dbReference>
<keyword evidence="4" id="KW-0963">Cytoplasm</keyword>
<evidence type="ECO:0000256" key="3">
    <source>
        <dbReference type="ARBA" id="ARBA00022448"/>
    </source>
</evidence>
<dbReference type="SUPFAM" id="SSF50978">
    <property type="entry name" value="WD40 repeat-like"/>
    <property type="match status" value="1"/>
</dbReference>
<keyword evidence="13" id="KW-0675">Receptor</keyword>
<comment type="caution">
    <text evidence="13">The sequence shown here is derived from an EMBL/GenBank/DDBJ whole genome shotgun (WGS) entry which is preliminary data.</text>
</comment>
<name>A0AA35TLI7_GEOBA</name>
<dbReference type="InterPro" id="IPR001680">
    <property type="entry name" value="WD40_rpt"/>
</dbReference>
<evidence type="ECO:0000256" key="1">
    <source>
        <dbReference type="ARBA" id="ARBA00004253"/>
    </source>
</evidence>
<feature type="repeat" description="WD" evidence="11">
    <location>
        <begin position="149"/>
        <end position="182"/>
    </location>
</feature>
<keyword evidence="5 11" id="KW-0853">WD repeat</keyword>
<dbReference type="PROSITE" id="PS00678">
    <property type="entry name" value="WD_REPEATS_1"/>
    <property type="match status" value="1"/>
</dbReference>
<dbReference type="PROSITE" id="PS50294">
    <property type="entry name" value="WD_REPEATS_REGION"/>
    <property type="match status" value="3"/>
</dbReference>
<evidence type="ECO:0000256" key="9">
    <source>
        <dbReference type="ARBA" id="ARBA00024017"/>
    </source>
</evidence>
<reference evidence="13" key="1">
    <citation type="submission" date="2023-03" db="EMBL/GenBank/DDBJ databases">
        <authorList>
            <person name="Steffen K."/>
            <person name="Cardenas P."/>
        </authorList>
    </citation>
    <scope>NUCLEOTIDE SEQUENCE</scope>
</reference>
<dbReference type="GO" id="GO:0005782">
    <property type="term" value="C:peroxisomal matrix"/>
    <property type="evidence" value="ECO:0007669"/>
    <property type="project" value="UniProtKB-SubCell"/>
</dbReference>
<dbReference type="Gene3D" id="2.130.10.10">
    <property type="entry name" value="YVTN repeat-like/Quinoprotein amine dehydrogenase"/>
    <property type="match status" value="1"/>
</dbReference>
<evidence type="ECO:0000256" key="4">
    <source>
        <dbReference type="ARBA" id="ARBA00022490"/>
    </source>
</evidence>
<keyword evidence="3" id="KW-0813">Transport</keyword>
<dbReference type="PRINTS" id="PR00320">
    <property type="entry name" value="GPROTEINBRPT"/>
</dbReference>
<dbReference type="GO" id="GO:0005053">
    <property type="term" value="F:peroxisome matrix targeting signal-2 binding"/>
    <property type="evidence" value="ECO:0007669"/>
    <property type="project" value="InterPro"/>
</dbReference>
<feature type="domain" description="EIPR1-like beta-propeller" evidence="12">
    <location>
        <begin position="146"/>
        <end position="269"/>
    </location>
</feature>
<dbReference type="Pfam" id="PF00400">
    <property type="entry name" value="WD40"/>
    <property type="match status" value="1"/>
</dbReference>
<evidence type="ECO:0000256" key="6">
    <source>
        <dbReference type="ARBA" id="ARBA00022737"/>
    </source>
</evidence>
<proteinExistence type="inferred from homology"/>
<dbReference type="GO" id="GO:0016558">
    <property type="term" value="P:protein import into peroxisome matrix"/>
    <property type="evidence" value="ECO:0007669"/>
    <property type="project" value="InterPro"/>
</dbReference>
<comment type="similarity">
    <text evidence="9">Belongs to the WD repeat peroxin-7 family.</text>
</comment>
<dbReference type="Proteomes" id="UP001174909">
    <property type="component" value="Unassembled WGS sequence"/>
</dbReference>
<evidence type="ECO:0000259" key="12">
    <source>
        <dbReference type="Pfam" id="PF23609"/>
    </source>
</evidence>
<dbReference type="InterPro" id="IPR044536">
    <property type="entry name" value="PEX7"/>
</dbReference>
<protein>
    <recommendedName>
        <fullName evidence="10">Peroxin-7</fullName>
    </recommendedName>
</protein>
<evidence type="ECO:0000313" key="14">
    <source>
        <dbReference type="Proteomes" id="UP001174909"/>
    </source>
</evidence>
<dbReference type="InterPro" id="IPR019775">
    <property type="entry name" value="WD40_repeat_CS"/>
</dbReference>
<evidence type="ECO:0000256" key="5">
    <source>
        <dbReference type="ARBA" id="ARBA00022574"/>
    </source>
</evidence>
<evidence type="ECO:0000256" key="10">
    <source>
        <dbReference type="ARBA" id="ARBA00032565"/>
    </source>
</evidence>
<dbReference type="InterPro" id="IPR020472">
    <property type="entry name" value="WD40_PAC1"/>
</dbReference>
<comment type="subcellular location">
    <subcellularLocation>
        <location evidence="2">Cytoplasm</location>
        <location evidence="2">Cytosol</location>
    </subcellularLocation>
    <subcellularLocation>
        <location evidence="1">Peroxisome matrix</location>
    </subcellularLocation>
</comment>
<accession>A0AA35TLI7</accession>
<keyword evidence="6" id="KW-0677">Repeat</keyword>
<evidence type="ECO:0000256" key="7">
    <source>
        <dbReference type="ARBA" id="ARBA00022927"/>
    </source>
</evidence>
<keyword evidence="8" id="KW-0576">Peroxisome</keyword>
<evidence type="ECO:0000256" key="8">
    <source>
        <dbReference type="ARBA" id="ARBA00023140"/>
    </source>
</evidence>
<feature type="repeat" description="WD" evidence="11">
    <location>
        <begin position="105"/>
        <end position="148"/>
    </location>
</feature>
<dbReference type="AlphaFoldDB" id="A0AA35TLI7"/>
<dbReference type="PROSITE" id="PS50082">
    <property type="entry name" value="WD_REPEATS_2"/>
    <property type="match status" value="3"/>
</dbReference>
<feature type="repeat" description="WD" evidence="11">
    <location>
        <begin position="237"/>
        <end position="271"/>
    </location>
</feature>
<dbReference type="PANTHER" id="PTHR46027">
    <property type="entry name" value="PEROXISOMAL TARGETING SIGNAL 2 RECEPTOR"/>
    <property type="match status" value="1"/>
</dbReference>
<gene>
    <name evidence="13" type="ORF">GBAR_LOCUS27566</name>
</gene>
<keyword evidence="7" id="KW-0653">Protein transport</keyword>
<dbReference type="InterPro" id="IPR036322">
    <property type="entry name" value="WD40_repeat_dom_sf"/>
</dbReference>
<sequence>MAAAGNVEVVNTAPYHGYQVLFSPYSPTKIAFTGAQNYGIQGSGVLSIFEEGANGFRDVVRFPWRDAFFGVTWSEVNEAVLVVACGDGSIVIFDQSQPQAPVSVLSGHTAEVSTVEWSIGRQEQLLLSSSWDTTVRLWDPNAQTCVSVFTGHSGIVYEAAWAPHLPHTFASVSADGRVLVWDSSQRGSSSVVCGGGGGEVLACDWSKYDSHSLVTAGTDACIKGWDVRRPLTPLFSFPGHTQSVRRVKCDPFHRHIVASSSYDFSVRLWDVHNPHSPLLDTILHHTEFTYGLSFSPFIQGRLADCSWDSTIKLYSPPAIALQEPAPSS</sequence>
<dbReference type="InterPro" id="IPR015943">
    <property type="entry name" value="WD40/YVTN_repeat-like_dom_sf"/>
</dbReference>
<organism evidence="13 14">
    <name type="scientific">Geodia barretti</name>
    <name type="common">Barrett's horny sponge</name>
    <dbReference type="NCBI Taxonomy" id="519541"/>
    <lineage>
        <taxon>Eukaryota</taxon>
        <taxon>Metazoa</taxon>
        <taxon>Porifera</taxon>
        <taxon>Demospongiae</taxon>
        <taxon>Heteroscleromorpha</taxon>
        <taxon>Tetractinellida</taxon>
        <taxon>Astrophorina</taxon>
        <taxon>Geodiidae</taxon>
        <taxon>Geodia</taxon>
    </lineage>
</organism>